<evidence type="ECO:0000256" key="1">
    <source>
        <dbReference type="SAM" id="MobiDB-lite"/>
    </source>
</evidence>
<reference evidence="2" key="1">
    <citation type="journal article" date="2021" name="FEMS Microbiol. Lett.">
        <title>AsaGEI2d: a new variant of a genomic island identified in a group of Aeromonas salmonicida subsp. salmonicida isolated from France, which bears the pAsa7 plasmid.</title>
        <authorList>
            <person name="Vincent A.T."/>
            <person name="Intertaglia L."/>
            <person name="Loyer V."/>
            <person name="Paquet V.E."/>
            <person name="Adouane E."/>
            <person name="Martin P."/>
            <person name="Berard C."/>
            <person name="Lami R."/>
            <person name="Charette S.J."/>
        </authorList>
    </citation>
    <scope>NUCLEOTIDE SEQUENCE</scope>
    <source>
        <strain evidence="2">BBCC2887</strain>
    </source>
</reference>
<accession>A0A8F3ENC4</accession>
<proteinExistence type="predicted"/>
<feature type="region of interest" description="Disordered" evidence="1">
    <location>
        <begin position="55"/>
        <end position="84"/>
    </location>
</feature>
<evidence type="ECO:0000313" key="2">
    <source>
        <dbReference type="EMBL" id="QWY91775.1"/>
    </source>
</evidence>
<dbReference type="EMBL" id="MW218448">
    <property type="protein sequence ID" value="QWY91775.1"/>
    <property type="molecule type" value="Genomic_DNA"/>
</dbReference>
<organism evidence="2">
    <name type="scientific">Aeromonas salmonicida subsp. salmonicida</name>
    <dbReference type="NCBI Taxonomy" id="29491"/>
    <lineage>
        <taxon>Bacteria</taxon>
        <taxon>Pseudomonadati</taxon>
        <taxon>Pseudomonadota</taxon>
        <taxon>Gammaproteobacteria</taxon>
        <taxon>Aeromonadales</taxon>
        <taxon>Aeromonadaceae</taxon>
        <taxon>Aeromonas</taxon>
    </lineage>
</organism>
<dbReference type="RefSeq" id="WP_205200667.1">
    <property type="nucleotide sequence ID" value="NZ_JADKRF010000006.1"/>
</dbReference>
<protein>
    <submittedName>
        <fullName evidence="2">Uncharacterized protein</fullName>
    </submittedName>
</protein>
<sequence length="146" mass="15609">MKDCKGQDCTSVEGEHSVACLYGYALARLGLTDTPEMRVLFWDAKDALVWDEGTDSYVTPPPLSKPTHDSDCSTNNHGAPDLLGQRDCSLSESVVVTMPSGTVVKINGIPVSVEVDTPVRTHKNNVELMKSSQVMTGAGTDSQVPA</sequence>
<name>A0A8F3ENC4_AERSS</name>
<dbReference type="AlphaFoldDB" id="A0A8F3ENC4"/>